<evidence type="ECO:0000313" key="2">
    <source>
        <dbReference type="Proteomes" id="UP000596661"/>
    </source>
</evidence>
<keyword evidence="2" id="KW-1185">Reference proteome</keyword>
<dbReference type="Gramene" id="evm.model.05.465">
    <property type="protein sequence ID" value="cds.evm.model.05.465"/>
    <property type="gene ID" value="evm.TU.05.465"/>
</dbReference>
<protein>
    <recommendedName>
        <fullName evidence="3">Reverse transcriptase</fullName>
    </recommendedName>
</protein>
<dbReference type="EnsemblPlants" id="evm.model.05.465">
    <property type="protein sequence ID" value="cds.evm.model.05.465"/>
    <property type="gene ID" value="evm.TU.05.465"/>
</dbReference>
<accession>A0A803PQI3</accession>
<dbReference type="Proteomes" id="UP000596661">
    <property type="component" value="Chromosome 5"/>
</dbReference>
<sequence>MKYFSKIMKKLGKKKDFGYYERCAEMGLNNLSFADDVLMFCRGDFKSIYLMMQALNLFSATSGLLPNNANSAIYCSGMSEYEIKRVLDMSGFIRQHDPFKYLGVPICARRISASECSSLV</sequence>
<name>A0A803PQI3_CANSA</name>
<proteinExistence type="predicted"/>
<reference evidence="1" key="2">
    <citation type="submission" date="2021-03" db="UniProtKB">
        <authorList>
            <consortium name="EnsemblPlants"/>
        </authorList>
    </citation>
    <scope>IDENTIFICATION</scope>
</reference>
<evidence type="ECO:0000313" key="1">
    <source>
        <dbReference type="EnsemblPlants" id="cds.evm.model.05.465"/>
    </source>
</evidence>
<dbReference type="PANTHER" id="PTHR33116">
    <property type="entry name" value="REVERSE TRANSCRIPTASE ZINC-BINDING DOMAIN-CONTAINING PROTEIN-RELATED-RELATED"/>
    <property type="match status" value="1"/>
</dbReference>
<dbReference type="EMBL" id="UZAU01000425">
    <property type="status" value="NOT_ANNOTATED_CDS"/>
    <property type="molecule type" value="Genomic_DNA"/>
</dbReference>
<reference evidence="1" key="1">
    <citation type="submission" date="2018-11" db="EMBL/GenBank/DDBJ databases">
        <authorList>
            <person name="Grassa J C."/>
        </authorList>
    </citation>
    <scope>NUCLEOTIDE SEQUENCE [LARGE SCALE GENOMIC DNA]</scope>
</reference>
<dbReference type="PANTHER" id="PTHR33116:SF84">
    <property type="entry name" value="RNA-DIRECTED DNA POLYMERASE"/>
    <property type="match status" value="1"/>
</dbReference>
<dbReference type="OMA" id="ANSAIYC"/>
<organism evidence="1 2">
    <name type="scientific">Cannabis sativa</name>
    <name type="common">Hemp</name>
    <name type="synonym">Marijuana</name>
    <dbReference type="NCBI Taxonomy" id="3483"/>
    <lineage>
        <taxon>Eukaryota</taxon>
        <taxon>Viridiplantae</taxon>
        <taxon>Streptophyta</taxon>
        <taxon>Embryophyta</taxon>
        <taxon>Tracheophyta</taxon>
        <taxon>Spermatophyta</taxon>
        <taxon>Magnoliopsida</taxon>
        <taxon>eudicotyledons</taxon>
        <taxon>Gunneridae</taxon>
        <taxon>Pentapetalae</taxon>
        <taxon>rosids</taxon>
        <taxon>fabids</taxon>
        <taxon>Rosales</taxon>
        <taxon>Cannabaceae</taxon>
        <taxon>Cannabis</taxon>
    </lineage>
</organism>
<dbReference type="AlphaFoldDB" id="A0A803PQI3"/>
<evidence type="ECO:0008006" key="3">
    <source>
        <dbReference type="Google" id="ProtNLM"/>
    </source>
</evidence>